<evidence type="ECO:0000313" key="1">
    <source>
        <dbReference type="EMBL" id="KAH7964928.1"/>
    </source>
</evidence>
<dbReference type="Proteomes" id="UP000821865">
    <property type="component" value="Chromosome 2"/>
</dbReference>
<accession>A0ACB8DA75</accession>
<evidence type="ECO:0000313" key="2">
    <source>
        <dbReference type="Proteomes" id="UP000821865"/>
    </source>
</evidence>
<reference evidence="1" key="1">
    <citation type="submission" date="2020-05" db="EMBL/GenBank/DDBJ databases">
        <title>Large-scale comparative analyses of tick genomes elucidate their genetic diversity and vector capacities.</title>
        <authorList>
            <person name="Jia N."/>
            <person name="Wang J."/>
            <person name="Shi W."/>
            <person name="Du L."/>
            <person name="Sun Y."/>
            <person name="Zhan W."/>
            <person name="Jiang J."/>
            <person name="Wang Q."/>
            <person name="Zhang B."/>
            <person name="Ji P."/>
            <person name="Sakyi L.B."/>
            <person name="Cui X."/>
            <person name="Yuan T."/>
            <person name="Jiang B."/>
            <person name="Yang W."/>
            <person name="Lam T.T.-Y."/>
            <person name="Chang Q."/>
            <person name="Ding S."/>
            <person name="Wang X."/>
            <person name="Zhu J."/>
            <person name="Ruan X."/>
            <person name="Zhao L."/>
            <person name="Wei J."/>
            <person name="Que T."/>
            <person name="Du C."/>
            <person name="Cheng J."/>
            <person name="Dai P."/>
            <person name="Han X."/>
            <person name="Huang E."/>
            <person name="Gao Y."/>
            <person name="Liu J."/>
            <person name="Shao H."/>
            <person name="Ye R."/>
            <person name="Li L."/>
            <person name="Wei W."/>
            <person name="Wang X."/>
            <person name="Wang C."/>
            <person name="Yang T."/>
            <person name="Huo Q."/>
            <person name="Li W."/>
            <person name="Guo W."/>
            <person name="Chen H."/>
            <person name="Zhou L."/>
            <person name="Ni X."/>
            <person name="Tian J."/>
            <person name="Zhou Y."/>
            <person name="Sheng Y."/>
            <person name="Liu T."/>
            <person name="Pan Y."/>
            <person name="Xia L."/>
            <person name="Li J."/>
            <person name="Zhao F."/>
            <person name="Cao W."/>
        </authorList>
    </citation>
    <scope>NUCLEOTIDE SEQUENCE</scope>
    <source>
        <strain evidence="1">Dsil-2018</strain>
    </source>
</reference>
<organism evidence="1 2">
    <name type="scientific">Dermacentor silvarum</name>
    <name type="common">Tick</name>
    <dbReference type="NCBI Taxonomy" id="543639"/>
    <lineage>
        <taxon>Eukaryota</taxon>
        <taxon>Metazoa</taxon>
        <taxon>Ecdysozoa</taxon>
        <taxon>Arthropoda</taxon>
        <taxon>Chelicerata</taxon>
        <taxon>Arachnida</taxon>
        <taxon>Acari</taxon>
        <taxon>Parasitiformes</taxon>
        <taxon>Ixodida</taxon>
        <taxon>Ixodoidea</taxon>
        <taxon>Ixodidae</taxon>
        <taxon>Rhipicephalinae</taxon>
        <taxon>Dermacentor</taxon>
    </lineage>
</organism>
<gene>
    <name evidence="1" type="ORF">HPB49_002573</name>
</gene>
<name>A0ACB8DA75_DERSI</name>
<comment type="caution">
    <text evidence="1">The sequence shown here is derived from an EMBL/GenBank/DDBJ whole genome shotgun (WGS) entry which is preliminary data.</text>
</comment>
<sequence>MFRLPAKRPKVIGFVEDVVRRYSDDEVVSLATCLLSRATEAHGRAAPRKNRRLLDLPLEWPRPRRRDPTAPPSGPPDLGYVRSAECCPSVTEAIQPLGGVSITGRILELYREPNATQRFYQTSCREQVKGRPCRYVRSKYEAQSRCVQTYSYMYALVREFQSDGPWRLDYIRYRSGCSCQVHRPRGYPLSMLASRP</sequence>
<proteinExistence type="predicted"/>
<protein>
    <submittedName>
        <fullName evidence="1">Uncharacterized protein</fullName>
    </submittedName>
</protein>
<dbReference type="EMBL" id="CM023471">
    <property type="protein sequence ID" value="KAH7964928.1"/>
    <property type="molecule type" value="Genomic_DNA"/>
</dbReference>
<keyword evidence="2" id="KW-1185">Reference proteome</keyword>